<accession>A0A9Q4HXZ0</accession>
<gene>
    <name evidence="1" type="ORF">OZZ17_01550</name>
</gene>
<dbReference type="AlphaFoldDB" id="A0A9Q4HXZ0"/>
<evidence type="ECO:0000313" key="1">
    <source>
        <dbReference type="EMBL" id="MCZ0666226.1"/>
    </source>
</evidence>
<comment type="caution">
    <text evidence="1">The sequence shown here is derived from an EMBL/GenBank/DDBJ whole genome shotgun (WGS) entry which is preliminary data.</text>
</comment>
<proteinExistence type="predicted"/>
<sequence>MNLEQFPTSETAKKMLSYITGNGFYDNSYVGKWIFQVMGEEMGDARAIIDELPLQAFVETATWGLRYHEEKYGLPIRENLSPDERRKIILEKRDLKAPMSPWRMEKIISGILGCTVDVVDINEPGSKISHPNMFIVYLEGEGEFSLGKAVEKLDEVKQSHTFYELRVRIAKFILDEKFFWKNIIRTNFTWWDACLDGRELLDGSILLDARHPPFFIPYFSIIAKNTEIFRSDVVRNRLIGIGEYGNISAKAFYRASVSWWDLCLDGKYLLDGSCIMNAVRSPFFGVAYRNSISHEESFSYGKAIHTVSPIINQNTGHFRDVQRAKFLWTDYTITLDGEKTLDGSICLNQDSPPEISGIRNRAVIEHEEIFNVTMYNPADSMFLDGACMLDGTKKLNSGREEL</sequence>
<name>A0A9Q4HXZ0_MEDGN</name>
<reference evidence="1" key="1">
    <citation type="submission" date="2022-11" db="EMBL/GenBank/DDBJ databases">
        <title>Temperate bacteriophages infecting mucin-degrading bacterium Ruminococcus gnavus from the human gut.</title>
        <authorList>
            <person name="Buttimer C."/>
        </authorList>
    </citation>
    <scope>NUCLEOTIDE SEQUENCE</scope>
    <source>
        <strain evidence="1">CCUG 49994</strain>
    </source>
</reference>
<organism evidence="1 2">
    <name type="scientific">Mediterraneibacter gnavus</name>
    <name type="common">Ruminococcus gnavus</name>
    <dbReference type="NCBI Taxonomy" id="33038"/>
    <lineage>
        <taxon>Bacteria</taxon>
        <taxon>Bacillati</taxon>
        <taxon>Bacillota</taxon>
        <taxon>Clostridia</taxon>
        <taxon>Lachnospirales</taxon>
        <taxon>Lachnospiraceae</taxon>
        <taxon>Mediterraneibacter</taxon>
    </lineage>
</organism>
<dbReference type="Pfam" id="PF10076">
    <property type="entry name" value="Phage_Mu_Gp48"/>
    <property type="match status" value="1"/>
</dbReference>
<protein>
    <submittedName>
        <fullName evidence="1">DUF2313 domain-containing protein</fullName>
    </submittedName>
</protein>
<dbReference type="InterPro" id="IPR018755">
    <property type="entry name" value="Phage_Mu_Gp48"/>
</dbReference>
<evidence type="ECO:0000313" key="2">
    <source>
        <dbReference type="Proteomes" id="UP001079535"/>
    </source>
</evidence>
<dbReference type="RefSeq" id="WP_268803253.1">
    <property type="nucleotide sequence ID" value="NZ_JAPRAY010000002.1"/>
</dbReference>
<dbReference type="EMBL" id="JAPRAY010000002">
    <property type="protein sequence ID" value="MCZ0666226.1"/>
    <property type="molecule type" value="Genomic_DNA"/>
</dbReference>
<dbReference type="Proteomes" id="UP001079535">
    <property type="component" value="Unassembled WGS sequence"/>
</dbReference>